<gene>
    <name evidence="2" type="ORF">MSG88_01105</name>
</gene>
<evidence type="ECO:0000256" key="1">
    <source>
        <dbReference type="SAM" id="Phobius"/>
    </source>
</evidence>
<accession>A0AAW8YZV4</accession>
<keyword evidence="1" id="KW-0472">Membrane</keyword>
<proteinExistence type="predicted"/>
<evidence type="ECO:0000313" key="2">
    <source>
        <dbReference type="EMBL" id="MDV4314412.1"/>
    </source>
</evidence>
<keyword evidence="1" id="KW-1133">Transmembrane helix</keyword>
<name>A0AAW8YZV4_9GAMM</name>
<feature type="transmembrane region" description="Helical" evidence="1">
    <location>
        <begin position="12"/>
        <end position="35"/>
    </location>
</feature>
<dbReference type="RefSeq" id="WP_075168165.1">
    <property type="nucleotide sequence ID" value="NZ_CP044445.1"/>
</dbReference>
<sequence>MNDQQLIYEAWIAYGSMGLGLLLMLVIYIYNYMFIKKNSKELSERIYGIEEYLDEVGVSFEKVMQLNFIFSLMWFSYFVQHRYFKQKMSYFAKRGEKSPSLYPNLYQDNVIYLCEKFGKQIIRNEVLALVSLVFITSMFTSKYIAKFIVYLGF</sequence>
<protein>
    <submittedName>
        <fullName evidence="2">Uncharacterized protein</fullName>
    </submittedName>
</protein>
<organism evidence="2 3">
    <name type="scientific">Acinetobacter indicus</name>
    <dbReference type="NCBI Taxonomy" id="756892"/>
    <lineage>
        <taxon>Bacteria</taxon>
        <taxon>Pseudomonadati</taxon>
        <taxon>Pseudomonadota</taxon>
        <taxon>Gammaproteobacteria</taxon>
        <taxon>Moraxellales</taxon>
        <taxon>Moraxellaceae</taxon>
        <taxon>Acinetobacter</taxon>
    </lineage>
</organism>
<dbReference type="Proteomes" id="UP001284654">
    <property type="component" value="Unassembled WGS sequence"/>
</dbReference>
<reference evidence="2" key="1">
    <citation type="submission" date="2023-10" db="EMBL/GenBank/DDBJ databases">
        <authorList>
            <person name="Sykes E.M.E."/>
            <person name="Khan I.U.H."/>
            <person name="Kumar A."/>
        </authorList>
    </citation>
    <scope>NUCLEOTIDE SEQUENCE</scope>
    <source>
        <strain evidence="2">IK5</strain>
    </source>
</reference>
<comment type="caution">
    <text evidence="2">The sequence shown here is derived from an EMBL/GenBank/DDBJ whole genome shotgun (WGS) entry which is preliminary data.</text>
</comment>
<dbReference type="EMBL" id="JAWJYY010000001">
    <property type="protein sequence ID" value="MDV4314412.1"/>
    <property type="molecule type" value="Genomic_DNA"/>
</dbReference>
<evidence type="ECO:0000313" key="3">
    <source>
        <dbReference type="Proteomes" id="UP001284654"/>
    </source>
</evidence>
<dbReference type="AlphaFoldDB" id="A0AAW8YZV4"/>
<keyword evidence="1" id="KW-0812">Transmembrane</keyword>
<feature type="transmembrane region" description="Helical" evidence="1">
    <location>
        <begin position="126"/>
        <end position="145"/>
    </location>
</feature>